<protein>
    <submittedName>
        <fullName evidence="1">Uncharacterized protein</fullName>
    </submittedName>
</protein>
<organism evidence="1 2">
    <name type="scientific">Carnegiea gigantea</name>
    <dbReference type="NCBI Taxonomy" id="171969"/>
    <lineage>
        <taxon>Eukaryota</taxon>
        <taxon>Viridiplantae</taxon>
        <taxon>Streptophyta</taxon>
        <taxon>Embryophyta</taxon>
        <taxon>Tracheophyta</taxon>
        <taxon>Spermatophyta</taxon>
        <taxon>Magnoliopsida</taxon>
        <taxon>eudicotyledons</taxon>
        <taxon>Gunneridae</taxon>
        <taxon>Pentapetalae</taxon>
        <taxon>Caryophyllales</taxon>
        <taxon>Cactineae</taxon>
        <taxon>Cactaceae</taxon>
        <taxon>Cactoideae</taxon>
        <taxon>Echinocereeae</taxon>
        <taxon>Carnegiea</taxon>
    </lineage>
</organism>
<sequence length="224" mass="25255">MLASGRGDKDLDLHNPRYTNVHSLELEEHTDETHTPQIGKEMNINANETETLQTGKERHSNEIYSKDAHKVLKKKVPGMLLIELTIRKRGSIEQKVAQKVFKSKSRDSVVGFGGGVKEKDIRGPSHTRVKLEVELNATRKKNEVLIDRVTTVKVKNKNLRNCTESVEAKMGKFKDCVSKQLNITIPPCTNIENGNARAGSSFQVLVLFHYLATRCKIISFLLCF</sequence>
<accession>A0A9Q1KAA1</accession>
<evidence type="ECO:0000313" key="1">
    <source>
        <dbReference type="EMBL" id="KAJ8439187.1"/>
    </source>
</evidence>
<dbReference type="Proteomes" id="UP001153076">
    <property type="component" value="Unassembled WGS sequence"/>
</dbReference>
<dbReference type="AlphaFoldDB" id="A0A9Q1KAA1"/>
<reference evidence="1" key="1">
    <citation type="submission" date="2022-04" db="EMBL/GenBank/DDBJ databases">
        <title>Carnegiea gigantea Genome sequencing and assembly v2.</title>
        <authorList>
            <person name="Copetti D."/>
            <person name="Sanderson M.J."/>
            <person name="Burquez A."/>
            <person name="Wojciechowski M.F."/>
        </authorList>
    </citation>
    <scope>NUCLEOTIDE SEQUENCE</scope>
    <source>
        <strain evidence="1">SGP5-SGP5p</strain>
        <tissue evidence="1">Aerial part</tissue>
    </source>
</reference>
<evidence type="ECO:0000313" key="2">
    <source>
        <dbReference type="Proteomes" id="UP001153076"/>
    </source>
</evidence>
<proteinExistence type="predicted"/>
<name>A0A9Q1KAA1_9CARY</name>
<dbReference type="EMBL" id="JAKOGI010000228">
    <property type="protein sequence ID" value="KAJ8439187.1"/>
    <property type="molecule type" value="Genomic_DNA"/>
</dbReference>
<gene>
    <name evidence="1" type="ORF">Cgig2_029725</name>
</gene>
<comment type="caution">
    <text evidence="1">The sequence shown here is derived from an EMBL/GenBank/DDBJ whole genome shotgun (WGS) entry which is preliminary data.</text>
</comment>
<dbReference type="OrthoDB" id="1302053at2759"/>
<keyword evidence="2" id="KW-1185">Reference proteome</keyword>